<organism evidence="1">
    <name type="scientific">Enterobacter hormaechei</name>
    <dbReference type="NCBI Taxonomy" id="158836"/>
    <lineage>
        <taxon>Bacteria</taxon>
        <taxon>Pseudomonadati</taxon>
        <taxon>Pseudomonadota</taxon>
        <taxon>Gammaproteobacteria</taxon>
        <taxon>Enterobacterales</taxon>
        <taxon>Enterobacteriaceae</taxon>
        <taxon>Enterobacter</taxon>
        <taxon>Enterobacter cloacae complex</taxon>
    </lineage>
</organism>
<keyword evidence="1" id="KW-0378">Hydrolase</keyword>
<dbReference type="GO" id="GO:0004180">
    <property type="term" value="F:carboxypeptidase activity"/>
    <property type="evidence" value="ECO:0007669"/>
    <property type="project" value="UniProtKB-KW"/>
</dbReference>
<reference evidence="1" key="1">
    <citation type="journal article" date="2010" name="PLoS ONE">
        <title>Evolution in quantum leaps: multiple combinatorial transfers of HPI and other genetic modules in Enterobacteriaceae.</title>
        <authorList>
            <person name="Paauw A."/>
            <person name="Leverstein-van Hall M.A."/>
            <person name="Verhoef J."/>
            <person name="Fluit A.C."/>
        </authorList>
    </citation>
    <scope>NUCLEOTIDE SEQUENCE</scope>
    <source>
        <strain evidence="1">05-545</strain>
    </source>
</reference>
<dbReference type="AlphaFoldDB" id="D3GMR3"/>
<sequence length="263" mass="28957">MIRAQRDLLFIAVPDALGSHFFTVMQDLHRIKILLSPVQQLARLIFTSFRAVCPHHHSNQSTLTVHRGGNQVKARARGVTRFQAIHVHGLIPQQAVAVLLGDAVPGQALFAVHVIELRLAVNDGPGKHGEIVSGAVLTRCIQPVYGFEVGIAQVQLFNVVIHHPDELRLTARHVIRQRHAGVIAGINNQAAAEIAHGNPIALLQKHQRRTVKDRIAFCPCVTSDRHNVIGADAVAINGTIDNVPRHQFGQARRITLLMFVARR</sequence>
<dbReference type="EMBL" id="FN297818">
    <property type="protein sequence ID" value="CAX65550.1"/>
    <property type="molecule type" value="Genomic_DNA"/>
</dbReference>
<evidence type="ECO:0000313" key="1">
    <source>
        <dbReference type="EMBL" id="CAX65550.1"/>
    </source>
</evidence>
<accession>D3GMR3</accession>
<keyword evidence="1" id="KW-0121">Carboxypeptidase</keyword>
<protein>
    <submittedName>
        <fullName evidence="1">Putative serine-type D-Ala-D-Ala carboxypeptidase</fullName>
    </submittedName>
</protein>
<keyword evidence="1" id="KW-0645">Protease</keyword>
<proteinExistence type="predicted"/>
<name>D3GMR3_9ENTR</name>